<evidence type="ECO:0000313" key="2">
    <source>
        <dbReference type="Proteomes" id="UP000290365"/>
    </source>
</evidence>
<protein>
    <recommendedName>
        <fullName evidence="3">Sortilin N-terminal domain-containing protein</fullName>
    </recommendedName>
</protein>
<dbReference type="EMBL" id="CP035758">
    <property type="protein sequence ID" value="QBD79284.1"/>
    <property type="molecule type" value="Genomic_DNA"/>
</dbReference>
<evidence type="ECO:0000313" key="1">
    <source>
        <dbReference type="EMBL" id="QBD79284.1"/>
    </source>
</evidence>
<name>A0A4P6JUW0_KTERU</name>
<dbReference type="GO" id="GO:0010411">
    <property type="term" value="P:xyloglucan metabolic process"/>
    <property type="evidence" value="ECO:0007669"/>
    <property type="project" value="TreeGrafter"/>
</dbReference>
<sequence>MEIHQSTQKRRKRKILPFALITGGSASVAARVALALSLSAFLIACSSGTQSGTLAATPTVVRVNGFGGTDNHVHSLLALPGKVLILATHYGLFRSSDNGEHWTMVAAGPGQIMDGLMTDSLVSSELNQQRLYVLTQIAVNHPKGTIGLYTSADQGRTWKLAVDQASVGSIFFVQPGNDNPDEVYIYLPDLGPLGLKVSLDAGQHFSPTGKLPFARIFGLLAIPGTSGQLLVYGNDGMARSSDGGIHWEVIKDTKGGIFDLATSGPHSPIYASGDAGIYVSQDQGKSFSLIYTKASYGALACSPTQSQEIYGKTGTGIYSSSDGGHTWQKLPPIKGNLQSLAADPQNPSRLYLALSYPSEVYSYDKAGNTWTSLTPKP</sequence>
<dbReference type="Gene3D" id="2.130.10.10">
    <property type="entry name" value="YVTN repeat-like/Quinoprotein amine dehydrogenase"/>
    <property type="match status" value="3"/>
</dbReference>
<dbReference type="SUPFAM" id="SSF110296">
    <property type="entry name" value="Oligoxyloglucan reducing end-specific cellobiohydrolase"/>
    <property type="match status" value="1"/>
</dbReference>
<dbReference type="OrthoDB" id="144482at2"/>
<dbReference type="AlphaFoldDB" id="A0A4P6JUW0"/>
<gene>
    <name evidence="1" type="ORF">EPA93_26175</name>
</gene>
<dbReference type="InterPro" id="IPR015943">
    <property type="entry name" value="WD40/YVTN_repeat-like_dom_sf"/>
</dbReference>
<dbReference type="PANTHER" id="PTHR43739">
    <property type="entry name" value="XYLOGLUCANASE (EUROFUNG)"/>
    <property type="match status" value="1"/>
</dbReference>
<accession>A0A4P6JUW0</accession>
<organism evidence="1 2">
    <name type="scientific">Ktedonosporobacter rubrisoli</name>
    <dbReference type="NCBI Taxonomy" id="2509675"/>
    <lineage>
        <taxon>Bacteria</taxon>
        <taxon>Bacillati</taxon>
        <taxon>Chloroflexota</taxon>
        <taxon>Ktedonobacteria</taxon>
        <taxon>Ktedonobacterales</taxon>
        <taxon>Ktedonosporobacteraceae</taxon>
        <taxon>Ktedonosporobacter</taxon>
    </lineage>
</organism>
<dbReference type="Proteomes" id="UP000290365">
    <property type="component" value="Chromosome"/>
</dbReference>
<proteinExistence type="predicted"/>
<dbReference type="CDD" id="cd15482">
    <property type="entry name" value="Sialidase_non-viral"/>
    <property type="match status" value="1"/>
</dbReference>
<keyword evidence="2" id="KW-1185">Reference proteome</keyword>
<evidence type="ECO:0008006" key="3">
    <source>
        <dbReference type="Google" id="ProtNLM"/>
    </source>
</evidence>
<dbReference type="InterPro" id="IPR052025">
    <property type="entry name" value="Xyloglucanase_GH74"/>
</dbReference>
<dbReference type="KEGG" id="kbs:EPA93_26175"/>
<dbReference type="PANTHER" id="PTHR43739:SF5">
    <property type="entry name" value="EXO-ALPHA-SIALIDASE"/>
    <property type="match status" value="1"/>
</dbReference>
<dbReference type="RefSeq" id="WP_129890337.1">
    <property type="nucleotide sequence ID" value="NZ_CP035758.1"/>
</dbReference>
<reference evidence="1 2" key="1">
    <citation type="submission" date="2019-01" db="EMBL/GenBank/DDBJ databases">
        <title>Ktedonosporobacter rubrisoli SCAWS-G2.</title>
        <authorList>
            <person name="Huang Y."/>
            <person name="Yan B."/>
        </authorList>
    </citation>
    <scope>NUCLEOTIDE SEQUENCE [LARGE SCALE GENOMIC DNA]</scope>
    <source>
        <strain evidence="1 2">SCAWS-G2</strain>
    </source>
</reference>